<dbReference type="AlphaFoldDB" id="A0A1I7SAE1"/>
<dbReference type="InterPro" id="IPR016181">
    <property type="entry name" value="Acyl_CoA_acyltransferase"/>
</dbReference>
<evidence type="ECO:0000256" key="6">
    <source>
        <dbReference type="ARBA" id="ARBA00022763"/>
    </source>
</evidence>
<evidence type="ECO:0000256" key="2">
    <source>
        <dbReference type="ARBA" id="ARBA00010543"/>
    </source>
</evidence>
<accession>A0A1I7SAE1</accession>
<evidence type="ECO:0000259" key="11">
    <source>
        <dbReference type="PROSITE" id="PS51186"/>
    </source>
</evidence>
<evidence type="ECO:0000313" key="15">
    <source>
        <dbReference type="Proteomes" id="UP000659654"/>
    </source>
</evidence>
<dbReference type="InterPro" id="IPR019467">
    <property type="entry name" value="Hat1_N"/>
</dbReference>
<comment type="catalytic activity">
    <reaction evidence="10">
        <text>L-lysyl-[protein] + acetyl-CoA = N(6)-acetyl-L-lysyl-[protein] + CoA + H(+)</text>
        <dbReference type="Rhea" id="RHEA:45948"/>
        <dbReference type="Rhea" id="RHEA-COMP:9752"/>
        <dbReference type="Rhea" id="RHEA-COMP:10731"/>
        <dbReference type="ChEBI" id="CHEBI:15378"/>
        <dbReference type="ChEBI" id="CHEBI:29969"/>
        <dbReference type="ChEBI" id="CHEBI:57287"/>
        <dbReference type="ChEBI" id="CHEBI:57288"/>
        <dbReference type="ChEBI" id="CHEBI:61930"/>
        <dbReference type="EC" id="2.3.1.48"/>
    </reaction>
</comment>
<reference evidence="16" key="1">
    <citation type="submission" date="2016-11" db="UniProtKB">
        <authorList>
            <consortium name="WormBaseParasite"/>
        </authorList>
    </citation>
    <scope>IDENTIFICATION</scope>
</reference>
<dbReference type="Proteomes" id="UP000095284">
    <property type="component" value="Unplaced"/>
</dbReference>
<gene>
    <name evidence="12" type="ORF">BXYJ_LOCUS1311</name>
</gene>
<dbReference type="SUPFAM" id="SSF55729">
    <property type="entry name" value="Acyl-CoA N-acyltransferases (Nat)"/>
    <property type="match status" value="1"/>
</dbReference>
<dbReference type="InterPro" id="IPR048776">
    <property type="entry name" value="HAT1_C"/>
</dbReference>
<evidence type="ECO:0000313" key="16">
    <source>
        <dbReference type="WBParaSite" id="BXY_0998800.1"/>
    </source>
</evidence>
<dbReference type="InterPro" id="IPR017380">
    <property type="entry name" value="Hist_AcTrfase_B-typ_cat-su"/>
</dbReference>
<dbReference type="SMR" id="A0A1I7SAE1"/>
<comment type="subcellular location">
    <subcellularLocation>
        <location evidence="1">Nucleus</location>
    </subcellularLocation>
</comment>
<dbReference type="Gene3D" id="3.90.360.10">
    <property type="entry name" value="Histone acetyl transferase 1 (HAT1), N-terminal domain"/>
    <property type="match status" value="1"/>
</dbReference>
<evidence type="ECO:0000256" key="1">
    <source>
        <dbReference type="ARBA" id="ARBA00004123"/>
    </source>
</evidence>
<evidence type="ECO:0000313" key="14">
    <source>
        <dbReference type="Proteomes" id="UP000095284"/>
    </source>
</evidence>
<comment type="similarity">
    <text evidence="2">Belongs to the HAT1 family.</text>
</comment>
<proteinExistence type="inferred from homology"/>
<evidence type="ECO:0000256" key="4">
    <source>
        <dbReference type="ARBA" id="ARBA00021268"/>
    </source>
</evidence>
<keyword evidence="7" id="KW-0234">DNA repair</keyword>
<dbReference type="GO" id="GO:0005634">
    <property type="term" value="C:nucleus"/>
    <property type="evidence" value="ECO:0007669"/>
    <property type="project" value="UniProtKB-SubCell"/>
</dbReference>
<evidence type="ECO:0000256" key="9">
    <source>
        <dbReference type="ARBA" id="ARBA00023315"/>
    </source>
</evidence>
<evidence type="ECO:0000313" key="12">
    <source>
        <dbReference type="EMBL" id="CAD5209175.1"/>
    </source>
</evidence>
<organism evidence="14 16">
    <name type="scientific">Bursaphelenchus xylophilus</name>
    <name type="common">Pinewood nematode worm</name>
    <name type="synonym">Aphelenchoides xylophilus</name>
    <dbReference type="NCBI Taxonomy" id="6326"/>
    <lineage>
        <taxon>Eukaryota</taxon>
        <taxon>Metazoa</taxon>
        <taxon>Ecdysozoa</taxon>
        <taxon>Nematoda</taxon>
        <taxon>Chromadorea</taxon>
        <taxon>Rhabditida</taxon>
        <taxon>Tylenchina</taxon>
        <taxon>Tylenchomorpha</taxon>
        <taxon>Aphelenchoidea</taxon>
        <taxon>Aphelenchoididae</taxon>
        <taxon>Bursaphelenchus</taxon>
    </lineage>
</organism>
<dbReference type="PANTHER" id="PTHR12046">
    <property type="entry name" value="HISTONE ACETYLTRANSFERASE TYPE B CATALYTIC SUBUNIT"/>
    <property type="match status" value="1"/>
</dbReference>
<dbReference type="eggNOG" id="KOG2696">
    <property type="taxonomic scope" value="Eukaryota"/>
</dbReference>
<dbReference type="GO" id="GO:0004402">
    <property type="term" value="F:histone acetyltransferase activity"/>
    <property type="evidence" value="ECO:0007669"/>
    <property type="project" value="InterPro"/>
</dbReference>
<evidence type="ECO:0000313" key="13">
    <source>
        <dbReference type="EMBL" id="CAG9084010.1"/>
    </source>
</evidence>
<evidence type="ECO:0000256" key="7">
    <source>
        <dbReference type="ARBA" id="ARBA00023204"/>
    </source>
</evidence>
<dbReference type="OrthoDB" id="10253098at2759"/>
<keyword evidence="8" id="KW-0539">Nucleus</keyword>
<name>A0A1I7SAE1_BURXY</name>
<keyword evidence="6" id="KW-0227">DNA damage</keyword>
<sequence length="410" mass="48261">MFKQESSNQKFAPYVSDALECVKLKFVDNNCDIVNAAQYDIDFAYQHFDQAEKIVGFKDLEVNVVYSNLTMYSYVKVDHTGDITEVDNTIEPDDIVTLIRNQYPIGQTNSLITNVASFKALCERQKEFVPFGKKVADLEWRNKKYELYRVTFDDRKQGFDQYLARVQTLSLYFIESASYTDPEDPRFTYYFIYEKEPTMALAGYVCLYNFYHYPDKERPRFAQALVLPPYRRSGLGNKFLEMVYDDLRRDEKVFDITAETPADTFIYSRDFLDCKLMKPMEEFGFEVLKKGYSKELEDKMREKTKIGKVQARRVYELLRYFYVQTSHPEDEESFENDVRKRIAIPFNKSSRDSSKLRTVLTDQELAIVSAKDNPEEKKKMIDAIYESTVEQYGIVLDRLTKYESVLFPKS</sequence>
<dbReference type="GO" id="GO:0006281">
    <property type="term" value="P:DNA repair"/>
    <property type="evidence" value="ECO:0007669"/>
    <property type="project" value="UniProtKB-KW"/>
</dbReference>
<dbReference type="InterPro" id="IPR013523">
    <property type="entry name" value="Hist_AcTrfase_HAT1_C"/>
</dbReference>
<evidence type="ECO:0000256" key="10">
    <source>
        <dbReference type="ARBA" id="ARBA00048017"/>
    </source>
</evidence>
<dbReference type="GO" id="GO:0031509">
    <property type="term" value="P:subtelomeric heterochromatin formation"/>
    <property type="evidence" value="ECO:0007669"/>
    <property type="project" value="InterPro"/>
</dbReference>
<dbReference type="Gene3D" id="3.40.630.30">
    <property type="match status" value="1"/>
</dbReference>
<keyword evidence="9" id="KW-0012">Acyltransferase</keyword>
<keyword evidence="15" id="KW-1185">Reference proteome</keyword>
<evidence type="ECO:0000256" key="8">
    <source>
        <dbReference type="ARBA" id="ARBA00023242"/>
    </source>
</evidence>
<dbReference type="Pfam" id="PF00583">
    <property type="entry name" value="Acetyltransf_1"/>
    <property type="match status" value="1"/>
</dbReference>
<dbReference type="InterPro" id="IPR037113">
    <property type="entry name" value="Hat1_N_sf"/>
</dbReference>
<protein>
    <recommendedName>
        <fullName evidence="4">Histone acetyltransferase type B catalytic subunit</fullName>
        <ecNumber evidence="3">2.3.1.48</ecNumber>
    </recommendedName>
</protein>
<evidence type="ECO:0000256" key="5">
    <source>
        <dbReference type="ARBA" id="ARBA00022679"/>
    </source>
</evidence>
<dbReference type="EC" id="2.3.1.48" evidence="3"/>
<feature type="domain" description="N-acetyltransferase" evidence="11">
    <location>
        <begin position="145"/>
        <end position="303"/>
    </location>
</feature>
<keyword evidence="5" id="KW-0808">Transferase</keyword>
<dbReference type="Pfam" id="PF21183">
    <property type="entry name" value="HAT1_C"/>
    <property type="match status" value="1"/>
</dbReference>
<dbReference type="Proteomes" id="UP000582659">
    <property type="component" value="Unassembled WGS sequence"/>
</dbReference>
<dbReference type="EMBL" id="CAJFCV020000001">
    <property type="protein sequence ID" value="CAG9084010.1"/>
    <property type="molecule type" value="Genomic_DNA"/>
</dbReference>
<dbReference type="Gene3D" id="1.10.10.390">
    <property type="match status" value="1"/>
</dbReference>
<dbReference type="Proteomes" id="UP000659654">
    <property type="component" value="Unassembled WGS sequence"/>
</dbReference>
<reference evidence="13" key="2">
    <citation type="submission" date="2020-08" db="EMBL/GenBank/DDBJ databases">
        <authorList>
            <person name="Kikuchi T."/>
        </authorList>
    </citation>
    <scope>NUCLEOTIDE SEQUENCE</scope>
    <source>
        <strain evidence="12">Ka4C1</strain>
    </source>
</reference>
<dbReference type="WBParaSite" id="BXY_0998800.1">
    <property type="protein sequence ID" value="BXY_0998800.1"/>
    <property type="gene ID" value="BXY_0998800"/>
</dbReference>
<dbReference type="GO" id="GO:0042393">
    <property type="term" value="F:histone binding"/>
    <property type="evidence" value="ECO:0007669"/>
    <property type="project" value="InterPro"/>
</dbReference>
<dbReference type="EMBL" id="CAJFDI010000001">
    <property type="protein sequence ID" value="CAD5209175.1"/>
    <property type="molecule type" value="Genomic_DNA"/>
</dbReference>
<dbReference type="InterPro" id="IPR000182">
    <property type="entry name" value="GNAT_dom"/>
</dbReference>
<evidence type="ECO:0000256" key="3">
    <source>
        <dbReference type="ARBA" id="ARBA00013184"/>
    </source>
</evidence>
<dbReference type="GO" id="GO:0000781">
    <property type="term" value="C:chromosome, telomeric region"/>
    <property type="evidence" value="ECO:0007669"/>
    <property type="project" value="GOC"/>
</dbReference>
<dbReference type="Pfam" id="PF10394">
    <property type="entry name" value="Hat1_N"/>
    <property type="match status" value="1"/>
</dbReference>
<dbReference type="PROSITE" id="PS51186">
    <property type="entry name" value="GNAT"/>
    <property type="match status" value="1"/>
</dbReference>